<gene>
    <name evidence="3" type="ORF">CVO96_14810</name>
</gene>
<dbReference type="InterPro" id="IPR005135">
    <property type="entry name" value="Endo/exonuclease/phosphatase"/>
</dbReference>
<dbReference type="AlphaFoldDB" id="A0A2K3V2X3"/>
<protein>
    <submittedName>
        <fullName evidence="3">Endonuclease/exonuclease/phosphatase</fullName>
    </submittedName>
</protein>
<feature type="domain" description="PKD" evidence="1">
    <location>
        <begin position="124"/>
        <end position="185"/>
    </location>
</feature>
<dbReference type="GO" id="GO:0004519">
    <property type="term" value="F:endonuclease activity"/>
    <property type="evidence" value="ECO:0007669"/>
    <property type="project" value="UniProtKB-KW"/>
</dbReference>
<dbReference type="SUPFAM" id="SSF49299">
    <property type="entry name" value="PKD domain"/>
    <property type="match status" value="2"/>
</dbReference>
<reference evidence="3 4" key="1">
    <citation type="submission" date="2018-01" db="EMBL/GenBank/DDBJ databases">
        <title>Deinococcus koreensis sp. nov., a radiation-resistant bacterium isolated from river water.</title>
        <authorList>
            <person name="Choi A."/>
        </authorList>
    </citation>
    <scope>NUCLEOTIDE SEQUENCE [LARGE SCALE GENOMIC DNA]</scope>
    <source>
        <strain evidence="3 4">SJW1-2</strain>
    </source>
</reference>
<keyword evidence="3" id="KW-0255">Endonuclease</keyword>
<dbReference type="Proteomes" id="UP000236379">
    <property type="component" value="Unassembled WGS sequence"/>
</dbReference>
<organism evidence="3 4">
    <name type="scientific">Deinococcus koreensis</name>
    <dbReference type="NCBI Taxonomy" id="2054903"/>
    <lineage>
        <taxon>Bacteria</taxon>
        <taxon>Thermotogati</taxon>
        <taxon>Deinococcota</taxon>
        <taxon>Deinococci</taxon>
        <taxon>Deinococcales</taxon>
        <taxon>Deinococcaceae</taxon>
        <taxon>Deinococcus</taxon>
    </lineage>
</organism>
<accession>A0A2K3V2X3</accession>
<feature type="domain" description="LTD" evidence="2">
    <location>
        <begin position="955"/>
        <end position="1096"/>
    </location>
</feature>
<proteinExistence type="predicted"/>
<dbReference type="InterPro" id="IPR036691">
    <property type="entry name" value="Endo/exonu/phosph_ase_sf"/>
</dbReference>
<dbReference type="Gene3D" id="2.60.40.10">
    <property type="entry name" value="Immunoglobulins"/>
    <property type="match status" value="2"/>
</dbReference>
<feature type="domain" description="PKD" evidence="1">
    <location>
        <begin position="911"/>
        <end position="961"/>
    </location>
</feature>
<dbReference type="NCBIfam" id="NF033681">
    <property type="entry name" value="ExeM_NucH_DNase"/>
    <property type="match status" value="1"/>
</dbReference>
<keyword evidence="3" id="KW-0540">Nuclease</keyword>
<dbReference type="CDD" id="cd10283">
    <property type="entry name" value="MnuA_DNase1-like"/>
    <property type="match status" value="1"/>
</dbReference>
<dbReference type="GO" id="GO:0004527">
    <property type="term" value="F:exonuclease activity"/>
    <property type="evidence" value="ECO:0007669"/>
    <property type="project" value="UniProtKB-KW"/>
</dbReference>
<comment type="caution">
    <text evidence="3">The sequence shown here is derived from an EMBL/GenBank/DDBJ whole genome shotgun (WGS) entry which is preliminary data.</text>
</comment>
<dbReference type="InterPro" id="IPR022409">
    <property type="entry name" value="PKD/Chitinase_dom"/>
</dbReference>
<keyword evidence="3" id="KW-0378">Hydrolase</keyword>
<dbReference type="SMART" id="SM00089">
    <property type="entry name" value="PKD"/>
    <property type="match status" value="2"/>
</dbReference>
<dbReference type="PROSITE" id="PS51841">
    <property type="entry name" value="LTD"/>
    <property type="match status" value="1"/>
</dbReference>
<dbReference type="Pfam" id="PF00801">
    <property type="entry name" value="PKD"/>
    <property type="match status" value="1"/>
</dbReference>
<evidence type="ECO:0000259" key="1">
    <source>
        <dbReference type="PROSITE" id="PS50093"/>
    </source>
</evidence>
<dbReference type="Pfam" id="PF18911">
    <property type="entry name" value="PKD_4"/>
    <property type="match status" value="1"/>
</dbReference>
<evidence type="ECO:0000313" key="4">
    <source>
        <dbReference type="Proteomes" id="UP000236379"/>
    </source>
</evidence>
<dbReference type="SUPFAM" id="SSF56219">
    <property type="entry name" value="DNase I-like"/>
    <property type="match status" value="1"/>
</dbReference>
<dbReference type="CDD" id="cd00146">
    <property type="entry name" value="PKD"/>
    <property type="match status" value="1"/>
</dbReference>
<dbReference type="InterPro" id="IPR047971">
    <property type="entry name" value="ExeM-like"/>
</dbReference>
<evidence type="ECO:0000313" key="3">
    <source>
        <dbReference type="EMBL" id="PNY83105.1"/>
    </source>
</evidence>
<sequence length="1149" mass="116166">MNRVSSAITVNASGVGAKSNVLVAKVSGLEARLLPSGTQASGELPGVRTGRNLNVLVEGRDSQGILRQQGSATLDLSETDQSVSVALQDLVAQAPVVASVSAPASVKIGDPLSIRVQGSQPAGGDQLASVKIEWGDGSSDTTAVTGPGLDATYPHTYTAAGTQTVTVTLTNTAGLSSTSSTSLKVIDAANPTVNIDLGAEITPVTLNVSGVPADATRVQAVVTAPLGAQTLRAAALKPSYTLELVPRGGGAWGGTLGLPVGSTYGVVIKTITPAGETSSASQPISPSATATSFDLPFAPASACAAPARLTPIAAIQGPGASSPLAGQTVTTRGVVTLDAQAGLSGFFMQSATPDSDPATSDGIFVFTGTTPRAVKAGDLVQVSATVTEFGTTNPVTQLTSLSALDACGAGSVTPSEVPFPLSSATDLERYEGMQIRIPTTLTVTDTFGYGRYGELGLASGGRVFNPTNGQGGSAAGNALRRIVLDDVRSAQNPATLPFLGPDNTRRAGDTVAGLTGTVHYVGGGYRIEPTSPPVFVNANPRFAAPASVGGSLKVAGANVLNYFTQLVTSNSGCTADGTSASSRGATNCAEFLRQQTKVVAALRGLDADVVTLMEVQNNGDSALNNLRDALNTAYGSSVYAAVTTGVIGTDAIKVAMLYKPGRVALERPFMVDTNTVYSRPPLAQTFRELGSGGVFTVVANHFKSKGSCPTSGDVDTGQGCWNQLRVQQAQALLNFVDTIKTQTRDADVLLMGDFNAYGDEDPIKLLTDPAGANFEGLNKRIPADERYSFQFNGEFGYLDHAIASPNLKAQVSGITEWHINADEPVVLDYNVEFKNNPACTSTTCTSPDLYTPDAYRASDHDPVLVGLNLTADAAAPAALSLNPSGAATVVAGQPYTLTLGANKALDSVTVTWGDGSAPETVSAPGASLTHTYATAGTLTIGVSATAGAETATASKPLSVTAAPVAGGTTRLVISQLFGGGGNTGSVYRNDFVELFNAGSADAVLAGRSIQYASAAGAFSAANTYILPAGTPALRPGGYFLVQMAAGTGGTSALPTPDATGSLALGASAGKVALVANGDPSTGKADPDVLDFVGYGAANESEGSPTPVLSATASAQRKAGGCTDTGSNSADFDVLAAAPRNSAAPLNVCP</sequence>
<dbReference type="Pfam" id="PF03372">
    <property type="entry name" value="Exo_endo_phos"/>
    <property type="match status" value="1"/>
</dbReference>
<evidence type="ECO:0000259" key="2">
    <source>
        <dbReference type="PROSITE" id="PS51841"/>
    </source>
</evidence>
<dbReference type="CDD" id="cd04486">
    <property type="entry name" value="YhcR_OBF_like"/>
    <property type="match status" value="1"/>
</dbReference>
<dbReference type="PROSITE" id="PS50093">
    <property type="entry name" value="PKD"/>
    <property type="match status" value="2"/>
</dbReference>
<keyword evidence="3" id="KW-0269">Exonuclease</keyword>
<dbReference type="OrthoDB" id="9801679at2"/>
<dbReference type="Gene3D" id="3.60.10.10">
    <property type="entry name" value="Endonuclease/exonuclease/phosphatase"/>
    <property type="match status" value="1"/>
</dbReference>
<dbReference type="EMBL" id="PPPD01000001">
    <property type="protein sequence ID" value="PNY83105.1"/>
    <property type="molecule type" value="Genomic_DNA"/>
</dbReference>
<name>A0A2K3V2X3_9DEIO</name>
<dbReference type="InterPro" id="IPR000601">
    <property type="entry name" value="PKD_dom"/>
</dbReference>
<dbReference type="InterPro" id="IPR013783">
    <property type="entry name" value="Ig-like_fold"/>
</dbReference>
<dbReference type="InterPro" id="IPR035986">
    <property type="entry name" value="PKD_dom_sf"/>
</dbReference>
<dbReference type="InterPro" id="IPR001322">
    <property type="entry name" value="Lamin_tail_dom"/>
</dbReference>
<keyword evidence="4" id="KW-1185">Reference proteome</keyword>
<dbReference type="PANTHER" id="PTHR42834">
    <property type="entry name" value="ENDONUCLEASE/EXONUCLEASE/PHOSPHATASE FAMILY PROTEIN (AFU_ORTHOLOGUE AFUA_3G09210)"/>
    <property type="match status" value="1"/>
</dbReference>
<dbReference type="PANTHER" id="PTHR42834:SF1">
    <property type="entry name" value="ENDONUCLEASE_EXONUCLEASE_PHOSPHATASE FAMILY PROTEIN (AFU_ORTHOLOGUE AFUA_3G09210)"/>
    <property type="match status" value="1"/>
</dbReference>